<dbReference type="AlphaFoldDB" id="A0A127QDE8"/>
<sequence>MMIANIAKRQSTCAAAIVGLVCGLILASELHALSSVNCSV</sequence>
<organism evidence="1 2">
    <name type="scientific">Collimonas arenae</name>
    <dbReference type="NCBI Taxonomy" id="279058"/>
    <lineage>
        <taxon>Bacteria</taxon>
        <taxon>Pseudomonadati</taxon>
        <taxon>Pseudomonadota</taxon>
        <taxon>Betaproteobacteria</taxon>
        <taxon>Burkholderiales</taxon>
        <taxon>Oxalobacteraceae</taxon>
        <taxon>Collimonas</taxon>
    </lineage>
</organism>
<dbReference type="EMBL" id="CP013235">
    <property type="protein sequence ID" value="AMP08103.1"/>
    <property type="molecule type" value="Genomic_DNA"/>
</dbReference>
<protein>
    <submittedName>
        <fullName evidence="1">Putative membrane protein</fullName>
    </submittedName>
</protein>
<evidence type="ECO:0000313" key="2">
    <source>
        <dbReference type="Proteomes" id="UP000071778"/>
    </source>
</evidence>
<reference evidence="1 2" key="1">
    <citation type="submission" date="2015-11" db="EMBL/GenBank/DDBJ databases">
        <title>Exploring the genomic traits of fungus-feeding bacterial genus Collimonas.</title>
        <authorList>
            <person name="Song C."/>
            <person name="Schmidt R."/>
            <person name="de Jager V."/>
            <person name="Krzyzanowska D."/>
            <person name="Jongedijk E."/>
            <person name="Cankar K."/>
            <person name="Beekwilder J."/>
            <person name="van Veen A."/>
            <person name="de Boer W."/>
            <person name="van Veen J.A."/>
            <person name="Garbeva P."/>
        </authorList>
    </citation>
    <scope>NUCLEOTIDE SEQUENCE [LARGE SCALE GENOMIC DNA]</scope>
    <source>
        <strain evidence="1 2">Ter282</strain>
    </source>
</reference>
<dbReference type="Proteomes" id="UP000071778">
    <property type="component" value="Chromosome"/>
</dbReference>
<evidence type="ECO:0000313" key="1">
    <source>
        <dbReference type="EMBL" id="AMP08103.1"/>
    </source>
</evidence>
<name>A0A127QDE8_9BURK</name>
<gene>
    <name evidence="1" type="ORF">CAter282_0281</name>
</gene>
<proteinExistence type="predicted"/>
<accession>A0A127QDE8</accession>
<keyword evidence="2" id="KW-1185">Reference proteome</keyword>